<evidence type="ECO:0000313" key="3">
    <source>
        <dbReference type="Proteomes" id="UP000694580"/>
    </source>
</evidence>
<keyword evidence="3" id="KW-1185">Reference proteome</keyword>
<dbReference type="GO" id="GO:0006644">
    <property type="term" value="P:phospholipid metabolic process"/>
    <property type="evidence" value="ECO:0007669"/>
    <property type="project" value="InterPro"/>
</dbReference>
<evidence type="ECO:0000256" key="1">
    <source>
        <dbReference type="SAM" id="SignalP"/>
    </source>
</evidence>
<protein>
    <recommendedName>
        <fullName evidence="4">Phospholipase A2, group XIIB</fullName>
    </recommendedName>
</protein>
<evidence type="ECO:0000313" key="2">
    <source>
        <dbReference type="Ensembl" id="ENSDCDP00010050648.1"/>
    </source>
</evidence>
<accession>A0AAY4DZ16</accession>
<keyword evidence="1" id="KW-0732">Signal</keyword>
<gene>
    <name evidence="2" type="primary">PLA2G12B</name>
</gene>
<dbReference type="GO" id="GO:0005509">
    <property type="term" value="F:calcium ion binding"/>
    <property type="evidence" value="ECO:0007669"/>
    <property type="project" value="InterPro"/>
</dbReference>
<dbReference type="InterPro" id="IPR010711">
    <property type="entry name" value="PLA2G12"/>
</dbReference>
<dbReference type="GO" id="GO:0042632">
    <property type="term" value="P:cholesterol homeostasis"/>
    <property type="evidence" value="ECO:0007669"/>
    <property type="project" value="TreeGrafter"/>
</dbReference>
<reference evidence="2" key="2">
    <citation type="submission" date="2025-08" db="UniProtKB">
        <authorList>
            <consortium name="Ensembl"/>
        </authorList>
    </citation>
    <scope>IDENTIFICATION</scope>
</reference>
<dbReference type="Gene3D" id="1.20.90.10">
    <property type="entry name" value="Phospholipase A2 domain"/>
    <property type="match status" value="1"/>
</dbReference>
<proteinExistence type="predicted"/>
<dbReference type="InterPro" id="IPR036444">
    <property type="entry name" value="PLipase_A2_dom_sf"/>
</dbReference>
<dbReference type="Ensembl" id="ENSDCDT00010061073.1">
    <property type="protein sequence ID" value="ENSDCDP00010050648.1"/>
    <property type="gene ID" value="ENSDCDG00010029935.1"/>
</dbReference>
<dbReference type="GO" id="GO:0070328">
    <property type="term" value="P:triglyceride homeostasis"/>
    <property type="evidence" value="ECO:0007669"/>
    <property type="project" value="TreeGrafter"/>
</dbReference>
<reference evidence="2 3" key="1">
    <citation type="submission" date="2020-06" db="EMBL/GenBank/DDBJ databases">
        <authorList>
            <consortium name="Wellcome Sanger Institute Data Sharing"/>
        </authorList>
    </citation>
    <scope>NUCLEOTIDE SEQUENCE [LARGE SCALE GENOMIC DNA]</scope>
</reference>
<feature type="chain" id="PRO_5044346080" description="Phospholipase A2, group XIIB" evidence="1">
    <location>
        <begin position="19"/>
        <end position="268"/>
    </location>
</feature>
<dbReference type="SUPFAM" id="SSF48619">
    <property type="entry name" value="Phospholipase A2, PLA2"/>
    <property type="match status" value="1"/>
</dbReference>
<dbReference type="GO" id="GO:0050482">
    <property type="term" value="P:arachidonate secretion"/>
    <property type="evidence" value="ECO:0007669"/>
    <property type="project" value="InterPro"/>
</dbReference>
<dbReference type="GO" id="GO:0004623">
    <property type="term" value="F:phospholipase A2 activity"/>
    <property type="evidence" value="ECO:0007669"/>
    <property type="project" value="InterPro"/>
</dbReference>
<evidence type="ECO:0008006" key="4">
    <source>
        <dbReference type="Google" id="ProtNLM"/>
    </source>
</evidence>
<dbReference type="GO" id="GO:0005576">
    <property type="term" value="C:extracellular region"/>
    <property type="evidence" value="ECO:0007669"/>
    <property type="project" value="InterPro"/>
</dbReference>
<dbReference type="PANTHER" id="PTHR12824:SF2">
    <property type="entry name" value="GROUP XIIB SECRETORY PHOSPHOLIPASE A2-LIKE PROTEIN"/>
    <property type="match status" value="1"/>
</dbReference>
<dbReference type="GeneTree" id="ENSGT00390000008798"/>
<sequence>MDLKPLTLLLLCLSSALAASLVSSREEIPQETPVLDNQDGDSPGIVIPVAEEPPVVGLAAENDPAEDVNVVADAVSDVPAAVEEVMAADAPAAEPQNSSSSQDSGSGWSLDSIRDGFQTVNGYFDSVVEMMGGYNGVCQYRCQYDKTPLPRGDYKVPEPSGCSSFLLGLQVAETLDMGVPAMTKCCSQLEVCYNTCGSNKYRCDSKFRLCLHGICSDLRRSLGFVSKVEACESMADGLFNTVWTLGCRPYMNSQRAACFCEGEEKDEL</sequence>
<reference evidence="2" key="3">
    <citation type="submission" date="2025-09" db="UniProtKB">
        <authorList>
            <consortium name="Ensembl"/>
        </authorList>
    </citation>
    <scope>IDENTIFICATION</scope>
</reference>
<feature type="signal peptide" evidence="1">
    <location>
        <begin position="1"/>
        <end position="18"/>
    </location>
</feature>
<dbReference type="GO" id="GO:0016042">
    <property type="term" value="P:lipid catabolic process"/>
    <property type="evidence" value="ECO:0007669"/>
    <property type="project" value="InterPro"/>
</dbReference>
<dbReference type="PANTHER" id="PTHR12824">
    <property type="entry name" value="GROUP XII SECRETORY PHOSPHOLIPASE A2 FAMILY MEMBER"/>
    <property type="match status" value="1"/>
</dbReference>
<dbReference type="AlphaFoldDB" id="A0AAY4DZ16"/>
<dbReference type="Pfam" id="PF06951">
    <property type="entry name" value="PLA2G12"/>
    <property type="match status" value="1"/>
</dbReference>
<organism evidence="2 3">
    <name type="scientific">Denticeps clupeoides</name>
    <name type="common">denticle herring</name>
    <dbReference type="NCBI Taxonomy" id="299321"/>
    <lineage>
        <taxon>Eukaryota</taxon>
        <taxon>Metazoa</taxon>
        <taxon>Chordata</taxon>
        <taxon>Craniata</taxon>
        <taxon>Vertebrata</taxon>
        <taxon>Euteleostomi</taxon>
        <taxon>Actinopterygii</taxon>
        <taxon>Neopterygii</taxon>
        <taxon>Teleostei</taxon>
        <taxon>Clupei</taxon>
        <taxon>Clupeiformes</taxon>
        <taxon>Denticipitoidei</taxon>
        <taxon>Denticipitidae</taxon>
        <taxon>Denticeps</taxon>
    </lineage>
</organism>
<name>A0AAY4DZ16_9TELE</name>
<dbReference type="Proteomes" id="UP000694580">
    <property type="component" value="Chromosome 8"/>
</dbReference>